<dbReference type="InterPro" id="IPR001206">
    <property type="entry name" value="Diacylglycerol_kinase_cat_dom"/>
</dbReference>
<dbReference type="SMART" id="SM00046">
    <property type="entry name" value="DAGKc"/>
    <property type="match status" value="1"/>
</dbReference>
<dbReference type="PANTHER" id="PTHR12358:SF54">
    <property type="entry name" value="SPHINGOSINE KINASE RELATED PROTEIN"/>
    <property type="match status" value="1"/>
</dbReference>
<organism evidence="2 3">
    <name type="scientific">Pseudorhodoferax aquiterrae</name>
    <dbReference type="NCBI Taxonomy" id="747304"/>
    <lineage>
        <taxon>Bacteria</taxon>
        <taxon>Pseudomonadati</taxon>
        <taxon>Pseudomonadota</taxon>
        <taxon>Betaproteobacteria</taxon>
        <taxon>Burkholderiales</taxon>
        <taxon>Comamonadaceae</taxon>
    </lineage>
</organism>
<evidence type="ECO:0000313" key="3">
    <source>
        <dbReference type="Proteomes" id="UP000626210"/>
    </source>
</evidence>
<dbReference type="Proteomes" id="UP000626210">
    <property type="component" value="Unassembled WGS sequence"/>
</dbReference>
<dbReference type="Pfam" id="PF00781">
    <property type="entry name" value="DAGK_cat"/>
    <property type="match status" value="1"/>
</dbReference>
<protein>
    <recommendedName>
        <fullName evidence="1">DAGKc domain-containing protein</fullName>
    </recommendedName>
</protein>
<keyword evidence="3" id="KW-1185">Reference proteome</keyword>
<evidence type="ECO:0000313" key="2">
    <source>
        <dbReference type="EMBL" id="GHC75273.1"/>
    </source>
</evidence>
<feature type="domain" description="DAGKc" evidence="1">
    <location>
        <begin position="1"/>
        <end position="129"/>
    </location>
</feature>
<dbReference type="InterPro" id="IPR017438">
    <property type="entry name" value="ATP-NAD_kinase_N"/>
</dbReference>
<dbReference type="InterPro" id="IPR050187">
    <property type="entry name" value="Lipid_Phosphate_FormReg"/>
</dbReference>
<dbReference type="PROSITE" id="PS50146">
    <property type="entry name" value="DAGK"/>
    <property type="match status" value="1"/>
</dbReference>
<dbReference type="PANTHER" id="PTHR12358">
    <property type="entry name" value="SPHINGOSINE KINASE"/>
    <property type="match status" value="1"/>
</dbReference>
<gene>
    <name evidence="2" type="ORF">GCM10007320_13160</name>
</gene>
<dbReference type="SUPFAM" id="SSF111331">
    <property type="entry name" value="NAD kinase/diacylglycerol kinase-like"/>
    <property type="match status" value="1"/>
</dbReference>
<proteinExistence type="predicted"/>
<dbReference type="Gene3D" id="2.60.200.40">
    <property type="match status" value="1"/>
</dbReference>
<dbReference type="EMBL" id="BMYK01000003">
    <property type="protein sequence ID" value="GHC75273.1"/>
    <property type="molecule type" value="Genomic_DNA"/>
</dbReference>
<dbReference type="InterPro" id="IPR016064">
    <property type="entry name" value="NAD/diacylglycerol_kinase_sf"/>
</dbReference>
<reference evidence="3" key="1">
    <citation type="journal article" date="2019" name="Int. J. Syst. Evol. Microbiol.">
        <title>The Global Catalogue of Microorganisms (GCM) 10K type strain sequencing project: providing services to taxonomists for standard genome sequencing and annotation.</title>
        <authorList>
            <consortium name="The Broad Institute Genomics Platform"/>
            <consortium name="The Broad Institute Genome Sequencing Center for Infectious Disease"/>
            <person name="Wu L."/>
            <person name="Ma J."/>
        </authorList>
    </citation>
    <scope>NUCLEOTIDE SEQUENCE [LARGE SCALE GENOMIC DNA]</scope>
    <source>
        <strain evidence="3">KCTC 23314</strain>
    </source>
</reference>
<name>A0ABQ3FYE3_9BURK</name>
<sequence>MVIVLNAGSGRSDADATERTIREILDAAGRAHEVLRIERGVDVAQIAAQAVRRAQGCQGAVVAAGGDGTLNAVAQAVLPAGLPFGVLPQGTFNYFSRTHGISSDTAQATHALLRARPAPVQVGLVNDRLFLVNASVGLYPQLLQDREAYKRRYGRSRLVALWSALVTLLHAHRPLRLQLECQGRQQSVRTSTLFVGNNGLQLQQIGVPEAGLLAQGQLVALMLRPVGTLSMLGLMLRGAFGRLGEAEDVLRFGFERLAMRPAAPRRTARVKVATDGEICWLRAPLHFRVSPQPLWLLMPMPQDRVEPA</sequence>
<comment type="caution">
    <text evidence="2">The sequence shown here is derived from an EMBL/GenBank/DDBJ whole genome shotgun (WGS) entry which is preliminary data.</text>
</comment>
<evidence type="ECO:0000259" key="1">
    <source>
        <dbReference type="PROSITE" id="PS50146"/>
    </source>
</evidence>
<dbReference type="Gene3D" id="3.40.50.10330">
    <property type="entry name" value="Probable inorganic polyphosphate/atp-NAD kinase, domain 1"/>
    <property type="match status" value="1"/>
</dbReference>
<accession>A0ABQ3FYE3</accession>